<reference evidence="3" key="1">
    <citation type="submission" date="2009-12" db="EMBL/GenBank/DDBJ databases">
        <title>Sequence of Clostridiales genomosp. BVAB3 str. UPII9-5.</title>
        <authorList>
            <person name="Madupu R."/>
            <person name="Durkin A.S."/>
            <person name="Torralba M."/>
            <person name="Methe B."/>
            <person name="Sutton G.G."/>
            <person name="Strausberg R.L."/>
            <person name="Nelson K.E."/>
        </authorList>
    </citation>
    <scope>NUCLEOTIDE SEQUENCE [LARGE SCALE GENOMIC DNA]</scope>
    <source>
        <strain evidence="3">W1219</strain>
    </source>
</reference>
<evidence type="ECO:0000313" key="2">
    <source>
        <dbReference type="EMBL" id="EFC05386.1"/>
    </source>
</evidence>
<gene>
    <name evidence="2" type="ORF">HMPREF9013_0320</name>
</gene>
<dbReference type="InterPro" id="IPR036689">
    <property type="entry name" value="ESAT-6-like_sf"/>
</dbReference>
<dbReference type="Gene3D" id="1.10.287.1060">
    <property type="entry name" value="ESAT-6-like"/>
    <property type="match status" value="1"/>
</dbReference>
<dbReference type="InterPro" id="IPR010310">
    <property type="entry name" value="T7SS_ESAT-6-like"/>
</dbReference>
<dbReference type="RefSeq" id="WP_006627396.1">
    <property type="nucleotide sequence ID" value="NZ_ADFR01000014.1"/>
</dbReference>
<comment type="caution">
    <text evidence="2">The sequence shown here is derived from an EMBL/GenBank/DDBJ whole genome shotgun (WGS) entry which is preliminary data.</text>
</comment>
<accession>D2MPT3</accession>
<dbReference type="Proteomes" id="UP000005017">
    <property type="component" value="Unassembled WGS sequence"/>
</dbReference>
<sequence length="97" mass="11490">MIKVEPEELELQANRLQQDLEQYQNQSKQVLNTVLNLKDIWHGKDNETFTNRLLEYHKDIQQVGLILNDYIQFLKQSTQSYRQVQEDLVSQAQSLKG</sequence>
<keyword evidence="1" id="KW-0175">Coiled coil</keyword>
<dbReference type="OrthoDB" id="1768896at2"/>
<dbReference type="Pfam" id="PF06013">
    <property type="entry name" value="WXG100"/>
    <property type="match status" value="1"/>
</dbReference>
<proteinExistence type="predicted"/>
<dbReference type="SUPFAM" id="SSF140453">
    <property type="entry name" value="EsxAB dimer-like"/>
    <property type="match status" value="1"/>
</dbReference>
<evidence type="ECO:0000313" key="3">
    <source>
        <dbReference type="Proteomes" id="UP000005017"/>
    </source>
</evidence>
<dbReference type="eggNOG" id="ENOG5032ZRM">
    <property type="taxonomic scope" value="Bacteria"/>
</dbReference>
<keyword evidence="3" id="KW-1185">Reference proteome</keyword>
<protein>
    <submittedName>
        <fullName evidence="2">WXG100 family type VII secretion target</fullName>
    </submittedName>
</protein>
<feature type="coiled-coil region" evidence="1">
    <location>
        <begin position="6"/>
        <end position="40"/>
    </location>
</feature>
<organism evidence="2 3">
    <name type="scientific">Bulleidia extructa W1219</name>
    <dbReference type="NCBI Taxonomy" id="679192"/>
    <lineage>
        <taxon>Bacteria</taxon>
        <taxon>Bacillati</taxon>
        <taxon>Bacillota</taxon>
        <taxon>Erysipelotrichia</taxon>
        <taxon>Erysipelotrichales</taxon>
        <taxon>Erysipelotrichaceae</taxon>
        <taxon>Bulleidia</taxon>
    </lineage>
</organism>
<dbReference type="EMBL" id="ADFR01000014">
    <property type="protein sequence ID" value="EFC05386.1"/>
    <property type="molecule type" value="Genomic_DNA"/>
</dbReference>
<name>D2MPT3_9FIRM</name>
<dbReference type="AlphaFoldDB" id="D2MPT3"/>
<evidence type="ECO:0000256" key="1">
    <source>
        <dbReference type="SAM" id="Coils"/>
    </source>
</evidence>
<dbReference type="STRING" id="679192.HMPREF9013_0320"/>